<sequence>MHKIIITTLLLCSGGVLVGCEKTHSVEEFKKDQTLFKKWAKKCEKMGPVALEKSKNCQNIVQADMELFQEHYKNLAKKLRENIKKDNETKTQQDNH</sequence>
<dbReference type="EMBL" id="JAIFRO010000001">
    <property type="protein sequence ID" value="MBX4335208.1"/>
    <property type="molecule type" value="Genomic_DNA"/>
</dbReference>
<keyword evidence="1" id="KW-0449">Lipoprotein</keyword>
<organism evidence="1 2">
    <name type="scientific">Bartonella raoultii</name>
    <dbReference type="NCBI Taxonomy" id="1457020"/>
    <lineage>
        <taxon>Bacteria</taxon>
        <taxon>Pseudomonadati</taxon>
        <taxon>Pseudomonadota</taxon>
        <taxon>Alphaproteobacteria</taxon>
        <taxon>Hyphomicrobiales</taxon>
        <taxon>Bartonellaceae</taxon>
        <taxon>Bartonella</taxon>
    </lineage>
</organism>
<reference evidence="1 2" key="1">
    <citation type="submission" date="2021-08" db="EMBL/GenBank/DDBJ databases">
        <title>Bartonella raoulti 094 sp. nov.</title>
        <authorList>
            <person name="Zgheib R."/>
            <person name="Hammoud A."/>
        </authorList>
    </citation>
    <scope>NUCLEOTIDE SEQUENCE [LARGE SCALE GENOMIC DNA]</scope>
    <source>
        <strain evidence="1 2">094</strain>
    </source>
</reference>
<accession>A0ABS7I3F4</accession>
<name>A0ABS7I3F4_9HYPH</name>
<dbReference type="NCBIfam" id="NF033894">
    <property type="entry name" value="Eex_IncN"/>
    <property type="match status" value="1"/>
</dbReference>
<gene>
    <name evidence="1" type="ORF">K3248_01070</name>
</gene>
<proteinExistence type="predicted"/>
<evidence type="ECO:0000313" key="2">
    <source>
        <dbReference type="Proteomes" id="UP000746918"/>
    </source>
</evidence>
<comment type="caution">
    <text evidence="1">The sequence shown here is derived from an EMBL/GenBank/DDBJ whole genome shotgun (WGS) entry which is preliminary data.</text>
</comment>
<dbReference type="RefSeq" id="WP_220716515.1">
    <property type="nucleotide sequence ID" value="NZ_JAIFRO010000001.1"/>
</dbReference>
<keyword evidence="2" id="KW-1185">Reference proteome</keyword>
<dbReference type="PROSITE" id="PS51257">
    <property type="entry name" value="PROKAR_LIPOPROTEIN"/>
    <property type="match status" value="1"/>
</dbReference>
<evidence type="ECO:0000313" key="1">
    <source>
        <dbReference type="EMBL" id="MBX4335208.1"/>
    </source>
</evidence>
<protein>
    <submittedName>
        <fullName evidence="1">EexN family lipoprotein</fullName>
    </submittedName>
</protein>
<dbReference type="Proteomes" id="UP000746918">
    <property type="component" value="Unassembled WGS sequence"/>
</dbReference>
<dbReference type="InterPro" id="IPR047937">
    <property type="entry name" value="Eex_IncN-like"/>
</dbReference>